<evidence type="ECO:0000259" key="3">
    <source>
        <dbReference type="PROSITE" id="PS50067"/>
    </source>
</evidence>
<dbReference type="AlphaFoldDB" id="A0A813EU32"/>
<dbReference type="GO" id="GO:0005524">
    <property type="term" value="F:ATP binding"/>
    <property type="evidence" value="ECO:0007669"/>
    <property type="project" value="InterPro"/>
</dbReference>
<comment type="caution">
    <text evidence="4">The sequence shown here is derived from an EMBL/GenBank/DDBJ whole genome shotgun (WGS) entry which is preliminary data.</text>
</comment>
<dbReference type="GO" id="GO:0008017">
    <property type="term" value="F:microtubule binding"/>
    <property type="evidence" value="ECO:0007669"/>
    <property type="project" value="InterPro"/>
</dbReference>
<feature type="non-terminal residue" evidence="4">
    <location>
        <position position="1"/>
    </location>
</feature>
<dbReference type="EMBL" id="CAJNNV010017912">
    <property type="protein sequence ID" value="CAE8605485.1"/>
    <property type="molecule type" value="Genomic_DNA"/>
</dbReference>
<evidence type="ECO:0000256" key="1">
    <source>
        <dbReference type="PROSITE-ProRule" id="PRU00283"/>
    </source>
</evidence>
<name>A0A813EU32_POLGL</name>
<dbReference type="EMBL" id="CAJNNW010036886">
    <property type="protein sequence ID" value="CAE8738113.1"/>
    <property type="molecule type" value="Genomic_DNA"/>
</dbReference>
<evidence type="ECO:0000313" key="5">
    <source>
        <dbReference type="EMBL" id="CAE8738113.1"/>
    </source>
</evidence>
<reference evidence="4" key="1">
    <citation type="submission" date="2021-02" db="EMBL/GenBank/DDBJ databases">
        <authorList>
            <person name="Dougan E. K."/>
            <person name="Rhodes N."/>
            <person name="Thang M."/>
            <person name="Chan C."/>
        </authorList>
    </citation>
    <scope>NUCLEOTIDE SEQUENCE</scope>
</reference>
<evidence type="ECO:0000256" key="2">
    <source>
        <dbReference type="SAM" id="MobiDB-lite"/>
    </source>
</evidence>
<feature type="region of interest" description="Disordered" evidence="2">
    <location>
        <begin position="36"/>
        <end position="59"/>
    </location>
</feature>
<feature type="non-terminal residue" evidence="4">
    <location>
        <position position="59"/>
    </location>
</feature>
<sequence>EIKQLRALLPADALTSTAGAAPRELPIRVLCRFRGQSESEENRGGQEAWEIGSGRTASH</sequence>
<dbReference type="GO" id="GO:0003777">
    <property type="term" value="F:microtubule motor activity"/>
    <property type="evidence" value="ECO:0007669"/>
    <property type="project" value="InterPro"/>
</dbReference>
<evidence type="ECO:0000313" key="6">
    <source>
        <dbReference type="Proteomes" id="UP000654075"/>
    </source>
</evidence>
<protein>
    <recommendedName>
        <fullName evidence="3">Kinesin motor domain-containing protein</fullName>
    </recommendedName>
</protein>
<accession>A0A813EU32</accession>
<evidence type="ECO:0000313" key="4">
    <source>
        <dbReference type="EMBL" id="CAE8605485.1"/>
    </source>
</evidence>
<dbReference type="GO" id="GO:0007018">
    <property type="term" value="P:microtubule-based movement"/>
    <property type="evidence" value="ECO:0007669"/>
    <property type="project" value="InterPro"/>
</dbReference>
<organism evidence="4 6">
    <name type="scientific">Polarella glacialis</name>
    <name type="common">Dinoflagellate</name>
    <dbReference type="NCBI Taxonomy" id="89957"/>
    <lineage>
        <taxon>Eukaryota</taxon>
        <taxon>Sar</taxon>
        <taxon>Alveolata</taxon>
        <taxon>Dinophyceae</taxon>
        <taxon>Suessiales</taxon>
        <taxon>Suessiaceae</taxon>
        <taxon>Polarella</taxon>
    </lineage>
</organism>
<dbReference type="PROSITE" id="PS50067">
    <property type="entry name" value="KINESIN_MOTOR_2"/>
    <property type="match status" value="1"/>
</dbReference>
<dbReference type="Proteomes" id="UP000654075">
    <property type="component" value="Unassembled WGS sequence"/>
</dbReference>
<comment type="caution">
    <text evidence="1">Lacks conserved residue(s) required for the propagation of feature annotation.</text>
</comment>
<proteinExistence type="inferred from homology"/>
<comment type="similarity">
    <text evidence="1">Belongs to the TRAFAC class myosin-kinesin ATPase superfamily. Kinesin family.</text>
</comment>
<dbReference type="InterPro" id="IPR001752">
    <property type="entry name" value="Kinesin_motor_dom"/>
</dbReference>
<gene>
    <name evidence="4" type="ORF">PGLA1383_LOCUS23598</name>
    <name evidence="5" type="ORF">PGLA2088_LOCUS49053</name>
</gene>
<keyword evidence="6" id="KW-1185">Reference proteome</keyword>
<feature type="domain" description="Kinesin motor" evidence="3">
    <location>
        <begin position="26"/>
        <end position="59"/>
    </location>
</feature>
<dbReference type="Proteomes" id="UP000626109">
    <property type="component" value="Unassembled WGS sequence"/>
</dbReference>